<dbReference type="AlphaFoldDB" id="A0AA38FH23"/>
<dbReference type="InterPro" id="IPR036869">
    <property type="entry name" value="J_dom_sf"/>
</dbReference>
<name>A0AA38FH23_TAXCH</name>
<organism evidence="1 2">
    <name type="scientific">Taxus chinensis</name>
    <name type="common">Chinese yew</name>
    <name type="synonym">Taxus wallichiana var. chinensis</name>
    <dbReference type="NCBI Taxonomy" id="29808"/>
    <lineage>
        <taxon>Eukaryota</taxon>
        <taxon>Viridiplantae</taxon>
        <taxon>Streptophyta</taxon>
        <taxon>Embryophyta</taxon>
        <taxon>Tracheophyta</taxon>
        <taxon>Spermatophyta</taxon>
        <taxon>Pinopsida</taxon>
        <taxon>Pinidae</taxon>
        <taxon>Conifers II</taxon>
        <taxon>Cupressales</taxon>
        <taxon>Taxaceae</taxon>
        <taxon>Taxus</taxon>
    </lineage>
</organism>
<dbReference type="Proteomes" id="UP000824469">
    <property type="component" value="Unassembled WGS sequence"/>
</dbReference>
<dbReference type="SUPFAM" id="SSF46565">
    <property type="entry name" value="Chaperone J-domain"/>
    <property type="match status" value="1"/>
</dbReference>
<reference evidence="1 2" key="1">
    <citation type="journal article" date="2021" name="Nat. Plants">
        <title>The Taxus genome provides insights into paclitaxel biosynthesis.</title>
        <authorList>
            <person name="Xiong X."/>
            <person name="Gou J."/>
            <person name="Liao Q."/>
            <person name="Li Y."/>
            <person name="Zhou Q."/>
            <person name="Bi G."/>
            <person name="Li C."/>
            <person name="Du R."/>
            <person name="Wang X."/>
            <person name="Sun T."/>
            <person name="Guo L."/>
            <person name="Liang H."/>
            <person name="Lu P."/>
            <person name="Wu Y."/>
            <person name="Zhang Z."/>
            <person name="Ro D.K."/>
            <person name="Shang Y."/>
            <person name="Huang S."/>
            <person name="Yan J."/>
        </authorList>
    </citation>
    <scope>NUCLEOTIDE SEQUENCE [LARGE SCALE GENOMIC DNA]</scope>
    <source>
        <strain evidence="1">Ta-2019</strain>
    </source>
</reference>
<dbReference type="EMBL" id="JAHRHJ020000009">
    <property type="protein sequence ID" value="KAH9302050.1"/>
    <property type="molecule type" value="Genomic_DNA"/>
</dbReference>
<feature type="non-terminal residue" evidence="1">
    <location>
        <position position="192"/>
    </location>
</feature>
<protein>
    <submittedName>
        <fullName evidence="1">Uncharacterized protein</fullName>
    </submittedName>
</protein>
<dbReference type="PANTHER" id="PTHR44137">
    <property type="entry name" value="BNAC03G44070D PROTEIN"/>
    <property type="match status" value="1"/>
</dbReference>
<sequence>MECNKDKVKKAMEIAQRNLGLKDLEGARKVAVTVQQLYPPLLASPSSFPSPTFSSQLTTILMARWTVTLFSEFIILTKLALLPYPNKKKLFGFESAFKLVVEVWAVLSDKIRRAVYDQKKKANPRFKTCPQHRENLLRSRLHLQENHLQLDLLLPFPIPPLPLLLLISHNRASPQNSGQWIIILVCSVDTFL</sequence>
<evidence type="ECO:0000313" key="1">
    <source>
        <dbReference type="EMBL" id="KAH9302050.1"/>
    </source>
</evidence>
<keyword evidence="2" id="KW-1185">Reference proteome</keyword>
<dbReference type="InterPro" id="IPR018253">
    <property type="entry name" value="DnaJ_domain_CS"/>
</dbReference>
<proteinExistence type="predicted"/>
<accession>A0AA38FH23</accession>
<dbReference type="PANTHER" id="PTHR44137:SF32">
    <property type="entry name" value="DNAJ HEAT SHOCK AMINO-TERMINAL DOMAIN PROTEIN"/>
    <property type="match status" value="1"/>
</dbReference>
<gene>
    <name evidence="1" type="ORF">KI387_013633</name>
</gene>
<evidence type="ECO:0000313" key="2">
    <source>
        <dbReference type="Proteomes" id="UP000824469"/>
    </source>
</evidence>
<dbReference type="PROSITE" id="PS00636">
    <property type="entry name" value="DNAJ_1"/>
    <property type="match status" value="1"/>
</dbReference>
<comment type="caution">
    <text evidence="1">The sequence shown here is derived from an EMBL/GenBank/DDBJ whole genome shotgun (WGS) entry which is preliminary data.</text>
</comment>